<organism evidence="1 2">
    <name type="scientific">Naganishia friedmannii</name>
    <dbReference type="NCBI Taxonomy" id="89922"/>
    <lineage>
        <taxon>Eukaryota</taxon>
        <taxon>Fungi</taxon>
        <taxon>Dikarya</taxon>
        <taxon>Basidiomycota</taxon>
        <taxon>Agaricomycotina</taxon>
        <taxon>Tremellomycetes</taxon>
        <taxon>Filobasidiales</taxon>
        <taxon>Filobasidiaceae</taxon>
        <taxon>Naganishia</taxon>
    </lineage>
</organism>
<proteinExistence type="predicted"/>
<reference evidence="1" key="1">
    <citation type="submission" date="2023-04" db="EMBL/GenBank/DDBJ databases">
        <title>Draft Genome sequencing of Naganishia species isolated from polar environments using Oxford Nanopore Technology.</title>
        <authorList>
            <person name="Leo P."/>
            <person name="Venkateswaran K."/>
        </authorList>
    </citation>
    <scope>NUCLEOTIDE SEQUENCE</scope>
    <source>
        <strain evidence="1">MNA-CCFEE 5423</strain>
    </source>
</reference>
<sequence length="262" mass="28851">MEPVRGQPGHSPPRAPLAAPKQRTPCPFRPDAGPPILTLAVGSPHQSFRLRGQAAGTKIPPKNREFRDCVLPYQARGVVQFRGVRRQADYHSMLGTSIKDLASLRNQQSRQHLIMELQHKANTLLGKLNDSLAEDREKSEVNAENSQERRKSGPATRGGTDIEKRQGWLKELGDVVRQLSDLQTEERNHDLPKSTSANSEADLDPSAYLTLPRSPLADSEGLMNGGTNAKPDDSGFTMHPNSEIDDLGDIDSVPDGDDDRRD</sequence>
<name>A0ACC2W2Y7_9TREE</name>
<keyword evidence="2" id="KW-1185">Reference proteome</keyword>
<dbReference type="EMBL" id="JASBWT010000004">
    <property type="protein sequence ID" value="KAJ9105462.1"/>
    <property type="molecule type" value="Genomic_DNA"/>
</dbReference>
<evidence type="ECO:0000313" key="2">
    <source>
        <dbReference type="Proteomes" id="UP001227268"/>
    </source>
</evidence>
<comment type="caution">
    <text evidence="1">The sequence shown here is derived from an EMBL/GenBank/DDBJ whole genome shotgun (WGS) entry which is preliminary data.</text>
</comment>
<protein>
    <submittedName>
        <fullName evidence="1">Uncharacterized protein</fullName>
    </submittedName>
</protein>
<evidence type="ECO:0000313" key="1">
    <source>
        <dbReference type="EMBL" id="KAJ9105462.1"/>
    </source>
</evidence>
<accession>A0ACC2W2Y7</accession>
<dbReference type="Proteomes" id="UP001227268">
    <property type="component" value="Unassembled WGS sequence"/>
</dbReference>
<gene>
    <name evidence="1" type="ORF">QFC21_001833</name>
</gene>